<evidence type="ECO:0000313" key="3">
    <source>
        <dbReference type="Proteomes" id="UP001303046"/>
    </source>
</evidence>
<feature type="transmembrane region" description="Helical" evidence="1">
    <location>
        <begin position="52"/>
        <end position="71"/>
    </location>
</feature>
<reference evidence="2 3" key="1">
    <citation type="submission" date="2023-08" db="EMBL/GenBank/DDBJ databases">
        <title>A Necator americanus chromosomal reference genome.</title>
        <authorList>
            <person name="Ilik V."/>
            <person name="Petrzelkova K.J."/>
            <person name="Pardy F."/>
            <person name="Fuh T."/>
            <person name="Niatou-Singa F.S."/>
            <person name="Gouil Q."/>
            <person name="Baker L."/>
            <person name="Ritchie M.E."/>
            <person name="Jex A.R."/>
            <person name="Gazzola D."/>
            <person name="Li H."/>
            <person name="Toshio Fujiwara R."/>
            <person name="Zhan B."/>
            <person name="Aroian R.V."/>
            <person name="Pafco B."/>
            <person name="Schwarz E.M."/>
        </authorList>
    </citation>
    <scope>NUCLEOTIDE SEQUENCE [LARGE SCALE GENOMIC DNA]</scope>
    <source>
        <strain evidence="2 3">Aroian</strain>
        <tissue evidence="2">Whole animal</tissue>
    </source>
</reference>
<dbReference type="EMBL" id="JAVFWL010000005">
    <property type="protein sequence ID" value="KAK6753794.1"/>
    <property type="molecule type" value="Genomic_DNA"/>
</dbReference>
<proteinExistence type="predicted"/>
<keyword evidence="1" id="KW-0812">Transmembrane</keyword>
<sequence length="271" mass="30565">MHISSTECANPFLSDLTQKILGVETILLCIISLFLQLLMLKVSCKFCGWKSDFSYVLLCMMSVVGMVFYVIELIGHIRFTMLASPSDIDRFIGANFLATIFTNSMIGVLLMAHRFIYTIIPFKAARILNPTFLKMDMALVVCFFISLLCFLCTPMAGVMFCSQSMARHIMELPLKFLIDWMNTISNYMVGVCTVITYTLLAGVLIARGNIRLRNNAELRMMIQKEIEFPPFDEHTWALSTAPTLKASPHEFVVRIPDGVFVYGIVDYGLGV</sequence>
<feature type="transmembrane region" description="Helical" evidence="1">
    <location>
        <begin position="186"/>
        <end position="206"/>
    </location>
</feature>
<comment type="caution">
    <text evidence="2">The sequence shown here is derived from an EMBL/GenBank/DDBJ whole genome shotgun (WGS) entry which is preliminary data.</text>
</comment>
<protein>
    <submittedName>
        <fullName evidence="2">Uncharacterized protein</fullName>
    </submittedName>
</protein>
<name>A0ABR1DTQ0_NECAM</name>
<feature type="transmembrane region" description="Helical" evidence="1">
    <location>
        <begin position="91"/>
        <end position="117"/>
    </location>
</feature>
<keyword evidence="1" id="KW-0472">Membrane</keyword>
<gene>
    <name evidence="2" type="primary">Necator_chrV.g17814</name>
    <name evidence="2" type="ORF">RB195_013024</name>
</gene>
<accession>A0ABR1DTQ0</accession>
<evidence type="ECO:0000313" key="2">
    <source>
        <dbReference type="EMBL" id="KAK6753794.1"/>
    </source>
</evidence>
<keyword evidence="1" id="KW-1133">Transmembrane helix</keyword>
<feature type="transmembrane region" description="Helical" evidence="1">
    <location>
        <begin position="20"/>
        <end position="40"/>
    </location>
</feature>
<dbReference type="Proteomes" id="UP001303046">
    <property type="component" value="Unassembled WGS sequence"/>
</dbReference>
<organism evidence="2 3">
    <name type="scientific">Necator americanus</name>
    <name type="common">Human hookworm</name>
    <dbReference type="NCBI Taxonomy" id="51031"/>
    <lineage>
        <taxon>Eukaryota</taxon>
        <taxon>Metazoa</taxon>
        <taxon>Ecdysozoa</taxon>
        <taxon>Nematoda</taxon>
        <taxon>Chromadorea</taxon>
        <taxon>Rhabditida</taxon>
        <taxon>Rhabditina</taxon>
        <taxon>Rhabditomorpha</taxon>
        <taxon>Strongyloidea</taxon>
        <taxon>Ancylostomatidae</taxon>
        <taxon>Bunostominae</taxon>
        <taxon>Necator</taxon>
    </lineage>
</organism>
<keyword evidence="3" id="KW-1185">Reference proteome</keyword>
<feature type="transmembrane region" description="Helical" evidence="1">
    <location>
        <begin position="138"/>
        <end position="166"/>
    </location>
</feature>
<evidence type="ECO:0000256" key="1">
    <source>
        <dbReference type="SAM" id="Phobius"/>
    </source>
</evidence>